<evidence type="ECO:0000313" key="3">
    <source>
        <dbReference type="Proteomes" id="UP000008370"/>
    </source>
</evidence>
<reference evidence="2 3" key="1">
    <citation type="journal article" date="2012" name="BMC Genomics">
        <title>Comparative genomics of the white-rot fungi, Phanerochaete carnosa and P. chrysosporium, to elucidate the genetic basis of the distinct wood types they colonize.</title>
        <authorList>
            <person name="Suzuki H."/>
            <person name="MacDonald J."/>
            <person name="Syed K."/>
            <person name="Salamov A."/>
            <person name="Hori C."/>
            <person name="Aerts A."/>
            <person name="Henrissat B."/>
            <person name="Wiebenga A."/>
            <person name="vanKuyk P.A."/>
            <person name="Barry K."/>
            <person name="Lindquist E."/>
            <person name="LaButti K."/>
            <person name="Lapidus A."/>
            <person name="Lucas S."/>
            <person name="Coutinho P."/>
            <person name="Gong Y."/>
            <person name="Samejima M."/>
            <person name="Mahadevan R."/>
            <person name="Abou-Zaid M."/>
            <person name="de Vries R.P."/>
            <person name="Igarashi K."/>
            <person name="Yadav J.S."/>
            <person name="Grigoriev I.V."/>
            <person name="Master E.R."/>
        </authorList>
    </citation>
    <scope>NUCLEOTIDE SEQUENCE [LARGE SCALE GENOMIC DNA]</scope>
    <source>
        <strain evidence="2 3">HHB-10118-sp</strain>
    </source>
</reference>
<dbReference type="EMBL" id="JH930478">
    <property type="protein sequence ID" value="EKM50466.1"/>
    <property type="molecule type" value="Genomic_DNA"/>
</dbReference>
<dbReference type="HOGENOM" id="CLU_2121906_0_0_1"/>
<name>K5ULD5_PHACS</name>
<dbReference type="GeneID" id="18911507"/>
<feature type="compositionally biased region" description="Polar residues" evidence="1">
    <location>
        <begin position="8"/>
        <end position="26"/>
    </location>
</feature>
<evidence type="ECO:0000313" key="2">
    <source>
        <dbReference type="EMBL" id="EKM50466.1"/>
    </source>
</evidence>
<evidence type="ECO:0000256" key="1">
    <source>
        <dbReference type="SAM" id="MobiDB-lite"/>
    </source>
</evidence>
<sequence>MADPLCQPSPSTTARFHSRSTNSWQILDNKHTPRSSVIGQASRSVPIIGTRHWLSSPPSTVRFCPYTRSSHAVTTSIVNTPNLHVFQTNDWSALKMTLSPSTPLTPNRRPVRAQ</sequence>
<feature type="region of interest" description="Disordered" evidence="1">
    <location>
        <begin position="1"/>
        <end position="42"/>
    </location>
</feature>
<accession>K5ULD5</accession>
<organism evidence="2 3">
    <name type="scientific">Phanerochaete carnosa (strain HHB-10118-sp)</name>
    <name type="common">White-rot fungus</name>
    <name type="synonym">Peniophora carnosa</name>
    <dbReference type="NCBI Taxonomy" id="650164"/>
    <lineage>
        <taxon>Eukaryota</taxon>
        <taxon>Fungi</taxon>
        <taxon>Dikarya</taxon>
        <taxon>Basidiomycota</taxon>
        <taxon>Agaricomycotina</taxon>
        <taxon>Agaricomycetes</taxon>
        <taxon>Polyporales</taxon>
        <taxon>Phanerochaetaceae</taxon>
        <taxon>Phanerochaete</taxon>
    </lineage>
</organism>
<proteinExistence type="predicted"/>
<dbReference type="InParanoid" id="K5ULD5"/>
<protein>
    <submittedName>
        <fullName evidence="2">Uncharacterized protein</fullName>
    </submittedName>
</protein>
<dbReference type="Proteomes" id="UP000008370">
    <property type="component" value="Unassembled WGS sequence"/>
</dbReference>
<keyword evidence="3" id="KW-1185">Reference proteome</keyword>
<gene>
    <name evidence="2" type="ORF">PHACADRAFT_200412</name>
</gene>
<dbReference type="RefSeq" id="XP_007400738.1">
    <property type="nucleotide sequence ID" value="XM_007400676.1"/>
</dbReference>
<dbReference type="KEGG" id="pco:PHACADRAFT_200412"/>
<dbReference type="AlphaFoldDB" id="K5ULD5"/>